<comment type="caution">
    <text evidence="1">The sequence shown here is derived from an EMBL/GenBank/DDBJ whole genome shotgun (WGS) entry which is preliminary data.</text>
</comment>
<evidence type="ECO:0000313" key="2">
    <source>
        <dbReference type="Proteomes" id="UP000814128"/>
    </source>
</evidence>
<organism evidence="1 2">
    <name type="scientific">Vararia minispora EC-137</name>
    <dbReference type="NCBI Taxonomy" id="1314806"/>
    <lineage>
        <taxon>Eukaryota</taxon>
        <taxon>Fungi</taxon>
        <taxon>Dikarya</taxon>
        <taxon>Basidiomycota</taxon>
        <taxon>Agaricomycotina</taxon>
        <taxon>Agaricomycetes</taxon>
        <taxon>Russulales</taxon>
        <taxon>Lachnocladiaceae</taxon>
        <taxon>Vararia</taxon>
    </lineage>
</organism>
<sequence length="360" mass="39960">MPSKRDTSSLETDQDLAPTPRPRRDIRKPRRYRTPTPDTFPDPDPDPDPDVDVVGSLSDAGSEPVPDPEPAPTTKKATRRAVVISDEEEEDDAPPPPPPKRKARRRDNNSEDDDFGAPRSDDEPDPPAKKRKLPAVPKRGGSSGKDREAPAFRDERTRGTSDGTPMDLESPAPPSPAVSKPPQPPPQQQKLKLPKIKKIAGGPSSAGATPQRPPLVRSKPTEKEKEKEKERERGEDDGLAALIKKPRRETGQKSEVDLMDKNTYLSLFKPVGGAAPRSGVDAKSQEEKRRAIERMREEDIARRAAQSANTFDLRAQYDKISSFAERLHNRRSPAVYPNILAASLRHERDRRKRREQGGPA</sequence>
<accession>A0ACB8QWE6</accession>
<protein>
    <submittedName>
        <fullName evidence="1">Uncharacterized protein</fullName>
    </submittedName>
</protein>
<reference evidence="1" key="2">
    <citation type="journal article" date="2022" name="New Phytol.">
        <title>Evolutionary transition to the ectomycorrhizal habit in the genomes of a hyperdiverse lineage of mushroom-forming fungi.</title>
        <authorList>
            <person name="Looney B."/>
            <person name="Miyauchi S."/>
            <person name="Morin E."/>
            <person name="Drula E."/>
            <person name="Courty P.E."/>
            <person name="Kohler A."/>
            <person name="Kuo A."/>
            <person name="LaButti K."/>
            <person name="Pangilinan J."/>
            <person name="Lipzen A."/>
            <person name="Riley R."/>
            <person name="Andreopoulos W."/>
            <person name="He G."/>
            <person name="Johnson J."/>
            <person name="Nolan M."/>
            <person name="Tritt A."/>
            <person name="Barry K.W."/>
            <person name="Grigoriev I.V."/>
            <person name="Nagy L.G."/>
            <person name="Hibbett D."/>
            <person name="Henrissat B."/>
            <person name="Matheny P.B."/>
            <person name="Labbe J."/>
            <person name="Martin F.M."/>
        </authorList>
    </citation>
    <scope>NUCLEOTIDE SEQUENCE</scope>
    <source>
        <strain evidence="1">EC-137</strain>
    </source>
</reference>
<dbReference type="EMBL" id="MU273480">
    <property type="protein sequence ID" value="KAI0035776.1"/>
    <property type="molecule type" value="Genomic_DNA"/>
</dbReference>
<dbReference type="Proteomes" id="UP000814128">
    <property type="component" value="Unassembled WGS sequence"/>
</dbReference>
<reference evidence="1" key="1">
    <citation type="submission" date="2021-02" db="EMBL/GenBank/DDBJ databases">
        <authorList>
            <consortium name="DOE Joint Genome Institute"/>
            <person name="Ahrendt S."/>
            <person name="Looney B.P."/>
            <person name="Miyauchi S."/>
            <person name="Morin E."/>
            <person name="Drula E."/>
            <person name="Courty P.E."/>
            <person name="Chicoki N."/>
            <person name="Fauchery L."/>
            <person name="Kohler A."/>
            <person name="Kuo A."/>
            <person name="Labutti K."/>
            <person name="Pangilinan J."/>
            <person name="Lipzen A."/>
            <person name="Riley R."/>
            <person name="Andreopoulos W."/>
            <person name="He G."/>
            <person name="Johnson J."/>
            <person name="Barry K.W."/>
            <person name="Grigoriev I.V."/>
            <person name="Nagy L."/>
            <person name="Hibbett D."/>
            <person name="Henrissat B."/>
            <person name="Matheny P.B."/>
            <person name="Labbe J."/>
            <person name="Martin F."/>
        </authorList>
    </citation>
    <scope>NUCLEOTIDE SEQUENCE</scope>
    <source>
        <strain evidence="1">EC-137</strain>
    </source>
</reference>
<gene>
    <name evidence="1" type="ORF">K488DRAFT_82809</name>
</gene>
<proteinExistence type="predicted"/>
<name>A0ACB8QWE6_9AGAM</name>
<keyword evidence="2" id="KW-1185">Reference proteome</keyword>
<evidence type="ECO:0000313" key="1">
    <source>
        <dbReference type="EMBL" id="KAI0035776.1"/>
    </source>
</evidence>